<dbReference type="Proteomes" id="UP000179807">
    <property type="component" value="Unassembled WGS sequence"/>
</dbReference>
<dbReference type="Pfam" id="PF08238">
    <property type="entry name" value="Sel1"/>
    <property type="match status" value="7"/>
</dbReference>
<proteinExistence type="inferred from homology"/>
<dbReference type="VEuPathDB" id="TrichDB:TRFO_27992"/>
<dbReference type="SUPFAM" id="SSF81901">
    <property type="entry name" value="HCP-like"/>
    <property type="match status" value="3"/>
</dbReference>
<dbReference type="InterPro" id="IPR050767">
    <property type="entry name" value="Sel1_AlgK"/>
</dbReference>
<dbReference type="SMART" id="SM00671">
    <property type="entry name" value="SEL1"/>
    <property type="match status" value="8"/>
</dbReference>
<evidence type="ECO:0000313" key="3">
    <source>
        <dbReference type="Proteomes" id="UP000179807"/>
    </source>
</evidence>
<dbReference type="InterPro" id="IPR011990">
    <property type="entry name" value="TPR-like_helical_dom_sf"/>
</dbReference>
<dbReference type="RefSeq" id="XP_068357675.1">
    <property type="nucleotide sequence ID" value="XM_068505892.1"/>
</dbReference>
<keyword evidence="3" id="KW-1185">Reference proteome</keyword>
<dbReference type="EMBL" id="MLAK01000790">
    <property type="protein sequence ID" value="OHT04539.1"/>
    <property type="molecule type" value="Genomic_DNA"/>
</dbReference>
<evidence type="ECO:0000313" key="2">
    <source>
        <dbReference type="EMBL" id="OHT04539.1"/>
    </source>
</evidence>
<dbReference type="AlphaFoldDB" id="A0A1J4JZX7"/>
<sequence>MNKLLVFLETLSIQNCVEAQYLLGKIYYNNSKTIDDDKAIFFYKMAANQNHGKSCFKLFKIYFKNNEIRESIYYLELAAQNNHVVAQHMLGAFYNMSKYVPRDISKSIYYFTLAADQNYSDSQLALGLLFFMYKDIPKSIYYLEKAANNNKAMAMIFLGDISLNNEMIPHDFNKSLFYYEKAVELDFALANSYNIPRIIGIIYYNKEYIPRDIDKAIYYFELSSRYDDIISIYYLAMIYDEKLNNPQKALFHLMKLKAHPHIYKDPRDFYTLLKSLKMIGLIHATCDSFFDIEIAIEYLIESYFAFANETYHNLGIIFYFYKNDFSKAKYLLKKSIERRFSISECILAIIYQDRKNFKKAGLHYFRFLQKYKISLKIGISQFCLNTLVKFSIIQIFFYSFIIQDPDFQYFFSEFTLCQDTEILKIFSNLQKKLEIDGISVFLKKFVIIRDFYQNQISKNHYQILHGKKPSLLIASFNVDSNFYEGFGS</sequence>
<comment type="similarity">
    <text evidence="1">Belongs to the sel-1 family.</text>
</comment>
<comment type="caution">
    <text evidence="2">The sequence shown here is derived from an EMBL/GenBank/DDBJ whole genome shotgun (WGS) entry which is preliminary data.</text>
</comment>
<dbReference type="PANTHER" id="PTHR11102:SF160">
    <property type="entry name" value="ERAD-ASSOCIATED E3 UBIQUITIN-PROTEIN LIGASE COMPONENT HRD3"/>
    <property type="match status" value="1"/>
</dbReference>
<dbReference type="InterPro" id="IPR006597">
    <property type="entry name" value="Sel1-like"/>
</dbReference>
<protein>
    <submittedName>
        <fullName evidence="2">Uncharacterized protein</fullName>
    </submittedName>
</protein>
<reference evidence="2" key="1">
    <citation type="submission" date="2016-10" db="EMBL/GenBank/DDBJ databases">
        <authorList>
            <person name="Benchimol M."/>
            <person name="Almeida L.G."/>
            <person name="Vasconcelos A.T."/>
            <person name="Perreira-Neves A."/>
            <person name="Rosa I.A."/>
            <person name="Tasca T."/>
            <person name="Bogo M.R."/>
            <person name="de Souza W."/>
        </authorList>
    </citation>
    <scope>NUCLEOTIDE SEQUENCE [LARGE SCALE GENOMIC DNA]</scope>
    <source>
        <strain evidence="2">K</strain>
    </source>
</reference>
<dbReference type="GeneID" id="94840596"/>
<gene>
    <name evidence="2" type="ORF">TRFO_27992</name>
</gene>
<evidence type="ECO:0000256" key="1">
    <source>
        <dbReference type="ARBA" id="ARBA00038101"/>
    </source>
</evidence>
<accession>A0A1J4JZX7</accession>
<dbReference type="Gene3D" id="1.25.40.10">
    <property type="entry name" value="Tetratricopeptide repeat domain"/>
    <property type="match status" value="2"/>
</dbReference>
<name>A0A1J4JZX7_9EUKA</name>
<organism evidence="2 3">
    <name type="scientific">Tritrichomonas foetus</name>
    <dbReference type="NCBI Taxonomy" id="1144522"/>
    <lineage>
        <taxon>Eukaryota</taxon>
        <taxon>Metamonada</taxon>
        <taxon>Parabasalia</taxon>
        <taxon>Tritrichomonadida</taxon>
        <taxon>Tritrichomonadidae</taxon>
        <taxon>Tritrichomonas</taxon>
    </lineage>
</organism>
<dbReference type="OrthoDB" id="2384430at2759"/>
<dbReference type="PANTHER" id="PTHR11102">
    <property type="entry name" value="SEL-1-LIKE PROTEIN"/>
    <property type="match status" value="1"/>
</dbReference>